<gene>
    <name evidence="2" type="ORF">EPH95_15795</name>
</gene>
<evidence type="ECO:0000313" key="2">
    <source>
        <dbReference type="EMBL" id="QDI92477.1"/>
    </source>
</evidence>
<dbReference type="PANTHER" id="PTHR35801">
    <property type="entry name" value="PHOSPHOSERINE PHOSPHATASE RSBX"/>
    <property type="match status" value="1"/>
</dbReference>
<dbReference type="SUPFAM" id="SSF81606">
    <property type="entry name" value="PP2C-like"/>
    <property type="match status" value="1"/>
</dbReference>
<dbReference type="PANTHER" id="PTHR35801:SF1">
    <property type="entry name" value="PHOSPHOSERINE PHOSPHATASE RSBX"/>
    <property type="match status" value="1"/>
</dbReference>
<feature type="domain" description="PPM-type phosphatase" evidence="1">
    <location>
        <begin position="11"/>
        <end position="203"/>
    </location>
</feature>
<sequence length="207" mass="22667">MTGIITEDHRKGTTAVYQKEKQGYSICGDAYYMSENDGYFLAAIADGLGSGENANRSARIVVNTIENQHAGTSLEGLFSACNKALSHERGAVVTILKIDYTSKNVFYGNVGNAGCVLNIDDEGCYRPIPAAGFLSGRRLKPKMYNYPFDSEVSFVLYSDGAEVHNMRDRFAQYAEVPSEFVQNMVVSNDAACKDDITIISGHMKEKA</sequence>
<evidence type="ECO:0000313" key="3">
    <source>
        <dbReference type="Proteomes" id="UP000319756"/>
    </source>
</evidence>
<dbReference type="EMBL" id="CP035485">
    <property type="protein sequence ID" value="QDI92477.1"/>
    <property type="molecule type" value="Genomic_DNA"/>
</dbReference>
<dbReference type="KEGG" id="sale:EPH95_15795"/>
<protein>
    <submittedName>
        <fullName evidence="2">Phosphoserine phosphatase</fullName>
    </submittedName>
</protein>
<dbReference type="InterPro" id="IPR036457">
    <property type="entry name" value="PPM-type-like_dom_sf"/>
</dbReference>
<dbReference type="SMART" id="SM00331">
    <property type="entry name" value="PP2C_SIG"/>
    <property type="match status" value="1"/>
</dbReference>
<dbReference type="Gene3D" id="3.60.40.10">
    <property type="entry name" value="PPM-type phosphatase domain"/>
    <property type="match status" value="1"/>
</dbReference>
<dbReference type="InterPro" id="IPR039248">
    <property type="entry name" value="Ptase_RsbX"/>
</dbReference>
<dbReference type="OrthoDB" id="1090916at2"/>
<accession>A0A514LKV9</accession>
<evidence type="ECO:0000259" key="1">
    <source>
        <dbReference type="SMART" id="SM00331"/>
    </source>
</evidence>
<dbReference type="InterPro" id="IPR001932">
    <property type="entry name" value="PPM-type_phosphatase-like_dom"/>
</dbReference>
<name>A0A514LKV9_9BACI</name>
<proteinExistence type="predicted"/>
<dbReference type="Proteomes" id="UP000319756">
    <property type="component" value="Chromosome"/>
</dbReference>
<keyword evidence="3" id="KW-1185">Reference proteome</keyword>
<dbReference type="AlphaFoldDB" id="A0A514LKV9"/>
<dbReference type="Pfam" id="PF07228">
    <property type="entry name" value="SpoIIE"/>
    <property type="match status" value="1"/>
</dbReference>
<reference evidence="3" key="1">
    <citation type="submission" date="2019-01" db="EMBL/GenBank/DDBJ databases">
        <title>Genomic analysis of Salicibibacter sp. NKC3-5.</title>
        <authorList>
            <person name="Oh Y.J."/>
        </authorList>
    </citation>
    <scope>NUCLEOTIDE SEQUENCE [LARGE SCALE GENOMIC DNA]</scope>
    <source>
        <strain evidence="3">NKC3-5</strain>
    </source>
</reference>
<organism evidence="2 3">
    <name type="scientific">Salicibibacter halophilus</name>
    <dbReference type="NCBI Taxonomy" id="2502791"/>
    <lineage>
        <taxon>Bacteria</taxon>
        <taxon>Bacillati</taxon>
        <taxon>Bacillota</taxon>
        <taxon>Bacilli</taxon>
        <taxon>Bacillales</taxon>
        <taxon>Bacillaceae</taxon>
        <taxon>Salicibibacter</taxon>
    </lineage>
</organism>
<dbReference type="RefSeq" id="WP_142090982.1">
    <property type="nucleotide sequence ID" value="NZ_CP035485.1"/>
</dbReference>